<dbReference type="InterPro" id="IPR025282">
    <property type="entry name" value="DUF4214"/>
</dbReference>
<sequence length="430" mass="43746">MRMVTATGSLPASMAENSRLGDWVGTLALAGDLAGLTGIEAIGPHGLYVSVRWDAALSLAFVSPGALADFESFGGAMPRLAFALRLNYADGTMLDLPTTYQVTVLDRDDTAPTALRFATGGAVTAGAIGAVIGTLAVTDPDTDGPFTFTFAEADAWRFEVVGNTLKLRDGISLGLDEAPLHPLVIEVSDGRQSAAFTLDLTVRTPEEQQTVIPLLQPGETQSGFSLDGDTQATALREARQVVAGNAYGGGVVQLVLGTGTEVWLGGVERLVLADGYVEFTADGVAARAAALQVALHGGEAGGAALAQHAGEAEAGIGWVEIAAGMAPGPGAMLGDADYVALLFQEMLDRAPTAAELALHAGRLASGLSRAQLAVDVAMSPDALALQAAENEAGYWAFQPPGSGAAWRSDPGGLGTGGGAGGQATDGVWVM</sequence>
<dbReference type="AlphaFoldDB" id="A0A9X0QW40"/>
<dbReference type="Pfam" id="PF13946">
    <property type="entry name" value="DUF4214"/>
    <property type="match status" value="1"/>
</dbReference>
<feature type="region of interest" description="Disordered" evidence="1">
    <location>
        <begin position="405"/>
        <end position="430"/>
    </location>
</feature>
<dbReference type="InterPro" id="IPR015919">
    <property type="entry name" value="Cadherin-like_sf"/>
</dbReference>
<protein>
    <submittedName>
        <fullName evidence="3">DUF4214 domain-containing protein</fullName>
    </submittedName>
</protein>
<organism evidence="3 4">
    <name type="scientific">Siccirubricoccus deserti</name>
    <dbReference type="NCBI Taxonomy" id="2013562"/>
    <lineage>
        <taxon>Bacteria</taxon>
        <taxon>Pseudomonadati</taxon>
        <taxon>Pseudomonadota</taxon>
        <taxon>Alphaproteobacteria</taxon>
        <taxon>Acetobacterales</taxon>
        <taxon>Roseomonadaceae</taxon>
        <taxon>Siccirubricoccus</taxon>
    </lineage>
</organism>
<evidence type="ECO:0000313" key="4">
    <source>
        <dbReference type="Proteomes" id="UP000600101"/>
    </source>
</evidence>
<name>A0A9X0QW40_9PROT</name>
<accession>A0A9X0QW40</accession>
<dbReference type="GO" id="GO:0016020">
    <property type="term" value="C:membrane"/>
    <property type="evidence" value="ECO:0007669"/>
    <property type="project" value="InterPro"/>
</dbReference>
<dbReference type="Proteomes" id="UP000600101">
    <property type="component" value="Unassembled WGS sequence"/>
</dbReference>
<reference evidence="3" key="1">
    <citation type="submission" date="2020-08" db="EMBL/GenBank/DDBJ databases">
        <authorList>
            <person name="Hu Y."/>
            <person name="Nguyen S.V."/>
            <person name="Li F."/>
            <person name="Fanning S."/>
        </authorList>
    </citation>
    <scope>NUCLEOTIDE SEQUENCE</scope>
    <source>
        <strain evidence="3">SYSU D8009</strain>
    </source>
</reference>
<feature type="compositionally biased region" description="Gly residues" evidence="1">
    <location>
        <begin position="411"/>
        <end position="423"/>
    </location>
</feature>
<dbReference type="GO" id="GO:0005509">
    <property type="term" value="F:calcium ion binding"/>
    <property type="evidence" value="ECO:0007669"/>
    <property type="project" value="InterPro"/>
</dbReference>
<gene>
    <name evidence="3" type="ORF">H7965_06525</name>
</gene>
<dbReference type="RefSeq" id="WP_186769745.1">
    <property type="nucleotide sequence ID" value="NZ_JACOMF010000005.1"/>
</dbReference>
<evidence type="ECO:0000313" key="3">
    <source>
        <dbReference type="EMBL" id="MBC4014975.1"/>
    </source>
</evidence>
<evidence type="ECO:0000259" key="2">
    <source>
        <dbReference type="Pfam" id="PF13946"/>
    </source>
</evidence>
<proteinExistence type="predicted"/>
<feature type="domain" description="DUF4214" evidence="2">
    <location>
        <begin position="333"/>
        <end position="382"/>
    </location>
</feature>
<keyword evidence="4" id="KW-1185">Reference proteome</keyword>
<evidence type="ECO:0000256" key="1">
    <source>
        <dbReference type="SAM" id="MobiDB-lite"/>
    </source>
</evidence>
<comment type="caution">
    <text evidence="3">The sequence shown here is derived from an EMBL/GenBank/DDBJ whole genome shotgun (WGS) entry which is preliminary data.</text>
</comment>
<dbReference type="SUPFAM" id="SSF49313">
    <property type="entry name" value="Cadherin-like"/>
    <property type="match status" value="1"/>
</dbReference>
<dbReference type="EMBL" id="JACOMF010000005">
    <property type="protein sequence ID" value="MBC4014975.1"/>
    <property type="molecule type" value="Genomic_DNA"/>
</dbReference>